<dbReference type="PANTHER" id="PTHR43355:SF2">
    <property type="entry name" value="FLAVIN REDUCTASE (NADPH)"/>
    <property type="match status" value="1"/>
</dbReference>
<feature type="domain" description="NAD(P)-binding" evidence="1">
    <location>
        <begin position="18"/>
        <end position="210"/>
    </location>
</feature>
<dbReference type="SUPFAM" id="SSF51735">
    <property type="entry name" value="NAD(P)-binding Rossmann-fold domains"/>
    <property type="match status" value="1"/>
</dbReference>
<name>A0ABY7Q7T7_9ACTN</name>
<dbReference type="EMBL" id="CP115450">
    <property type="protein sequence ID" value="WBP88646.1"/>
    <property type="molecule type" value="Genomic_DNA"/>
</dbReference>
<dbReference type="Proteomes" id="UP001212821">
    <property type="component" value="Chromosome"/>
</dbReference>
<reference evidence="3" key="1">
    <citation type="submission" date="2022-12" db="EMBL/GenBank/DDBJ databases">
        <authorList>
            <person name="Mo P."/>
        </authorList>
    </citation>
    <scope>NUCLEOTIDE SEQUENCE [LARGE SCALE GENOMIC DNA]</scope>
    <source>
        <strain evidence="3">HUAS 3-15</strain>
    </source>
</reference>
<dbReference type="Pfam" id="PF13460">
    <property type="entry name" value="NAD_binding_10"/>
    <property type="match status" value="1"/>
</dbReference>
<dbReference type="InterPro" id="IPR036291">
    <property type="entry name" value="NAD(P)-bd_dom_sf"/>
</dbReference>
<keyword evidence="3" id="KW-1185">Reference proteome</keyword>
<sequence>MTSTTPRQQQRADVIVYGAGGQVGRAVVTEARRRGLTVTAAVREPERHADLAADGVTLVRCDVTDPAAVAATALGHRAAIASVYTPDTPSGEFYRAATTALVTGLGRAGVPRLLSVGVATTLQTAPGVAVHDDPDFPEAHRTFSLGHSAALDLLHDSPSTLDWVVVTPPMDLDRTAPGTGRYRVGGPHVLGPRIAQADLAVALVDELTTPTHHREQIAVAE</sequence>
<evidence type="ECO:0000313" key="3">
    <source>
        <dbReference type="Proteomes" id="UP001212821"/>
    </source>
</evidence>
<accession>A0ABY7Q7T7</accession>
<evidence type="ECO:0000259" key="1">
    <source>
        <dbReference type="Pfam" id="PF13460"/>
    </source>
</evidence>
<dbReference type="InterPro" id="IPR051606">
    <property type="entry name" value="Polyketide_Oxido-like"/>
</dbReference>
<gene>
    <name evidence="2" type="ORF">O1G21_24275</name>
</gene>
<dbReference type="Gene3D" id="3.40.50.720">
    <property type="entry name" value="NAD(P)-binding Rossmann-like Domain"/>
    <property type="match status" value="1"/>
</dbReference>
<dbReference type="PANTHER" id="PTHR43355">
    <property type="entry name" value="FLAVIN REDUCTASE (NADPH)"/>
    <property type="match status" value="1"/>
</dbReference>
<evidence type="ECO:0000313" key="2">
    <source>
        <dbReference type="EMBL" id="WBP88646.1"/>
    </source>
</evidence>
<dbReference type="RefSeq" id="WP_270146698.1">
    <property type="nucleotide sequence ID" value="NZ_CP115450.1"/>
</dbReference>
<protein>
    <submittedName>
        <fullName evidence="2">NAD(P)H-binding protein</fullName>
    </submittedName>
</protein>
<organism evidence="2 3">
    <name type="scientific">Kitasatospora cathayae</name>
    <dbReference type="NCBI Taxonomy" id="3004092"/>
    <lineage>
        <taxon>Bacteria</taxon>
        <taxon>Bacillati</taxon>
        <taxon>Actinomycetota</taxon>
        <taxon>Actinomycetes</taxon>
        <taxon>Kitasatosporales</taxon>
        <taxon>Streptomycetaceae</taxon>
        <taxon>Kitasatospora</taxon>
    </lineage>
</organism>
<dbReference type="InterPro" id="IPR016040">
    <property type="entry name" value="NAD(P)-bd_dom"/>
</dbReference>
<proteinExistence type="predicted"/>